<evidence type="ECO:0000256" key="6">
    <source>
        <dbReference type="RuleBase" id="RU363053"/>
    </source>
</evidence>
<comment type="subcellular location">
    <subcellularLocation>
        <location evidence="1">Membrane</location>
        <topology evidence="1">Multi-pass membrane protein</topology>
    </subcellularLocation>
</comment>
<dbReference type="EMBL" id="VSWD01000012">
    <property type="protein sequence ID" value="KAK3085604.1"/>
    <property type="molecule type" value="Genomic_DNA"/>
</dbReference>
<keyword evidence="5 6" id="KW-0472">Membrane</keyword>
<dbReference type="GO" id="GO:0005739">
    <property type="term" value="C:mitochondrion"/>
    <property type="evidence" value="ECO:0007669"/>
    <property type="project" value="TreeGrafter"/>
</dbReference>
<dbReference type="GO" id="GO:0061668">
    <property type="term" value="P:mitochondrial ribosome assembly"/>
    <property type="evidence" value="ECO:0007669"/>
    <property type="project" value="TreeGrafter"/>
</dbReference>
<evidence type="ECO:0000256" key="1">
    <source>
        <dbReference type="ARBA" id="ARBA00004141"/>
    </source>
</evidence>
<evidence type="ECO:0000313" key="8">
    <source>
        <dbReference type="Proteomes" id="UP001186944"/>
    </source>
</evidence>
<comment type="similarity">
    <text evidence="2 6">Belongs to the peroxisomal membrane protein PXMP2/4 family.</text>
</comment>
<evidence type="ECO:0000256" key="4">
    <source>
        <dbReference type="ARBA" id="ARBA00022989"/>
    </source>
</evidence>
<comment type="caution">
    <text evidence="7">The sequence shown here is derived from an EMBL/GenBank/DDBJ whole genome shotgun (WGS) entry which is preliminary data.</text>
</comment>
<accession>A0AA89BLL5</accession>
<evidence type="ECO:0000256" key="2">
    <source>
        <dbReference type="ARBA" id="ARBA00006824"/>
    </source>
</evidence>
<dbReference type="Proteomes" id="UP001186944">
    <property type="component" value="Unassembled WGS sequence"/>
</dbReference>
<dbReference type="InterPro" id="IPR007248">
    <property type="entry name" value="Mpv17_PMP22"/>
</dbReference>
<keyword evidence="4 6" id="KW-1133">Transmembrane helix</keyword>
<keyword evidence="8" id="KW-1185">Reference proteome</keyword>
<dbReference type="AlphaFoldDB" id="A0AA89BLL5"/>
<proteinExistence type="inferred from homology"/>
<evidence type="ECO:0000256" key="3">
    <source>
        <dbReference type="ARBA" id="ARBA00022692"/>
    </source>
</evidence>
<dbReference type="GO" id="GO:0016020">
    <property type="term" value="C:membrane"/>
    <property type="evidence" value="ECO:0007669"/>
    <property type="project" value="UniProtKB-SubCell"/>
</dbReference>
<feature type="transmembrane region" description="Helical" evidence="6">
    <location>
        <begin position="98"/>
        <end position="119"/>
    </location>
</feature>
<evidence type="ECO:0000256" key="5">
    <source>
        <dbReference type="ARBA" id="ARBA00023136"/>
    </source>
</evidence>
<reference evidence="7" key="1">
    <citation type="submission" date="2019-08" db="EMBL/GenBank/DDBJ databases">
        <title>The improved chromosome-level genome for the pearl oyster Pinctada fucata martensii using PacBio sequencing and Hi-C.</title>
        <authorList>
            <person name="Zheng Z."/>
        </authorList>
    </citation>
    <scope>NUCLEOTIDE SEQUENCE</scope>
    <source>
        <strain evidence="7">ZZ-2019</strain>
        <tissue evidence="7">Adductor muscle</tissue>
    </source>
</reference>
<keyword evidence="3 6" id="KW-0812">Transmembrane</keyword>
<dbReference type="PANTHER" id="PTHR11266:SF8">
    <property type="entry name" value="MPV17-LIKE PROTEIN 2"/>
    <property type="match status" value="1"/>
</dbReference>
<organism evidence="7 8">
    <name type="scientific">Pinctada imbricata</name>
    <name type="common">Atlantic pearl-oyster</name>
    <name type="synonym">Pinctada martensii</name>
    <dbReference type="NCBI Taxonomy" id="66713"/>
    <lineage>
        <taxon>Eukaryota</taxon>
        <taxon>Metazoa</taxon>
        <taxon>Spiralia</taxon>
        <taxon>Lophotrochozoa</taxon>
        <taxon>Mollusca</taxon>
        <taxon>Bivalvia</taxon>
        <taxon>Autobranchia</taxon>
        <taxon>Pteriomorphia</taxon>
        <taxon>Pterioida</taxon>
        <taxon>Pterioidea</taxon>
        <taxon>Pteriidae</taxon>
        <taxon>Pinctada</taxon>
    </lineage>
</organism>
<evidence type="ECO:0000313" key="7">
    <source>
        <dbReference type="EMBL" id="KAK3085604.1"/>
    </source>
</evidence>
<dbReference type="PANTHER" id="PTHR11266">
    <property type="entry name" value="PEROXISOMAL MEMBRANE PROTEIN 2, PXMP2 MPV17"/>
    <property type="match status" value="1"/>
</dbReference>
<feature type="transmembrane region" description="Helical" evidence="6">
    <location>
        <begin position="64"/>
        <end position="86"/>
    </location>
</feature>
<gene>
    <name evidence="7" type="ORF">FSP39_006014</name>
</gene>
<evidence type="ECO:0008006" key="9">
    <source>
        <dbReference type="Google" id="ProtNLM"/>
    </source>
</evidence>
<name>A0AA89BLL5_PINIB</name>
<dbReference type="Pfam" id="PF04117">
    <property type="entry name" value="Mpv17_PMP22"/>
    <property type="match status" value="1"/>
</dbReference>
<sequence length="187" mass="21105">MQTAIISVKKIAQKGRILFSSKYLLYTNVGISIASSALGDVIVQSGEKVSDQSKQWDKIRTAQLAVTGAAIGPFCHYWYIFLDWYLPGKTGRILVKKLLLDQFVCSPVVIGSFLGMTCYMEGKTVKDMKTEMKEKGATLYITEWLVWPPAQVINFCFLPTRFRVLYDSSISLGFDCYYSKVKYGKNS</sequence>
<protein>
    <recommendedName>
        <fullName evidence="9">Mpv17-like protein 2</fullName>
    </recommendedName>
</protein>